<dbReference type="PANTHER" id="PTHR22926">
    <property type="entry name" value="PHOSPHO-N-ACETYLMURAMOYL-PENTAPEPTIDE-TRANSFERASE"/>
    <property type="match status" value="1"/>
</dbReference>
<name>A0A1W1HDR9_9BACT</name>
<feature type="transmembrane region" description="Helical" evidence="8">
    <location>
        <begin position="6"/>
        <end position="26"/>
    </location>
</feature>
<keyword evidence="4 8" id="KW-0812">Transmembrane</keyword>
<feature type="transmembrane region" description="Helical" evidence="8">
    <location>
        <begin position="310"/>
        <end position="330"/>
    </location>
</feature>
<feature type="transmembrane region" description="Helical" evidence="8">
    <location>
        <begin position="70"/>
        <end position="86"/>
    </location>
</feature>
<feature type="transmembrane region" description="Helical" evidence="8">
    <location>
        <begin position="204"/>
        <end position="225"/>
    </location>
</feature>
<keyword evidence="10" id="KW-1185">Reference proteome</keyword>
<dbReference type="CDD" id="cd06853">
    <property type="entry name" value="GT_WecA_like"/>
    <property type="match status" value="1"/>
</dbReference>
<evidence type="ECO:0000313" key="9">
    <source>
        <dbReference type="EMBL" id="SLM30619.1"/>
    </source>
</evidence>
<keyword evidence="5 8" id="KW-1133">Transmembrane helix</keyword>
<dbReference type="InterPro" id="IPR000715">
    <property type="entry name" value="Glycosyl_transferase_4"/>
</dbReference>
<reference evidence="9 10" key="1">
    <citation type="submission" date="2017-03" db="EMBL/GenBank/DDBJ databases">
        <authorList>
            <person name="Afonso C.L."/>
            <person name="Miller P.J."/>
            <person name="Scott M.A."/>
            <person name="Spackman E."/>
            <person name="Goraichik I."/>
            <person name="Dimitrov K.M."/>
            <person name="Suarez D.L."/>
            <person name="Swayne D.E."/>
        </authorList>
    </citation>
    <scope>NUCLEOTIDE SEQUENCE [LARGE SCALE GENOMIC DNA]</scope>
    <source>
        <strain evidence="9">PRJEB14757</strain>
    </source>
</reference>
<feature type="transmembrane region" description="Helical" evidence="8">
    <location>
        <begin position="158"/>
        <end position="175"/>
    </location>
</feature>
<evidence type="ECO:0000256" key="2">
    <source>
        <dbReference type="ARBA" id="ARBA00022475"/>
    </source>
</evidence>
<keyword evidence="6 8" id="KW-0472">Membrane</keyword>
<comment type="subcellular location">
    <subcellularLocation>
        <location evidence="1">Cell membrane</location>
        <topology evidence="1">Multi-pass membrane protein</topology>
    </subcellularLocation>
</comment>
<dbReference type="AlphaFoldDB" id="A0A1W1HDR9"/>
<keyword evidence="3 9" id="KW-0808">Transferase</keyword>
<dbReference type="GO" id="GO:0005886">
    <property type="term" value="C:plasma membrane"/>
    <property type="evidence" value="ECO:0007669"/>
    <property type="project" value="UniProtKB-SubCell"/>
</dbReference>
<dbReference type="STRING" id="1246637.MTBBW1_2360002"/>
<evidence type="ECO:0000256" key="6">
    <source>
        <dbReference type="ARBA" id="ARBA00023136"/>
    </source>
</evidence>
<dbReference type="Proteomes" id="UP000191931">
    <property type="component" value="Unassembled WGS sequence"/>
</dbReference>
<dbReference type="RefSeq" id="WP_080808883.1">
    <property type="nucleotide sequence ID" value="NZ_LT828563.1"/>
</dbReference>
<evidence type="ECO:0000313" key="10">
    <source>
        <dbReference type="Proteomes" id="UP000191931"/>
    </source>
</evidence>
<keyword evidence="7" id="KW-0479">Metal-binding</keyword>
<feature type="transmembrane region" description="Helical" evidence="8">
    <location>
        <begin position="98"/>
        <end position="119"/>
    </location>
</feature>
<dbReference type="EC" id="2.7.8.-" evidence="9"/>
<evidence type="ECO:0000256" key="4">
    <source>
        <dbReference type="ARBA" id="ARBA00022692"/>
    </source>
</evidence>
<dbReference type="OrthoDB" id="9783652at2"/>
<feature type="transmembrane region" description="Helical" evidence="8">
    <location>
        <begin position="47"/>
        <end position="64"/>
    </location>
</feature>
<gene>
    <name evidence="9" type="ORF">MTBBW1_2360002</name>
</gene>
<dbReference type="Pfam" id="PF00953">
    <property type="entry name" value="Glycos_transf_4"/>
    <property type="match status" value="1"/>
</dbReference>
<evidence type="ECO:0000256" key="5">
    <source>
        <dbReference type="ARBA" id="ARBA00022989"/>
    </source>
</evidence>
<evidence type="ECO:0000256" key="1">
    <source>
        <dbReference type="ARBA" id="ARBA00004651"/>
    </source>
</evidence>
<accession>A0A1W1HDR9</accession>
<dbReference type="PANTHER" id="PTHR22926:SF3">
    <property type="entry name" value="UNDECAPRENYL-PHOSPHATE ALPHA-N-ACETYLGLUCOSAMINYL 1-PHOSPHATE TRANSFERASE"/>
    <property type="match status" value="1"/>
</dbReference>
<dbReference type="GO" id="GO:0071555">
    <property type="term" value="P:cell wall organization"/>
    <property type="evidence" value="ECO:0007669"/>
    <property type="project" value="TreeGrafter"/>
</dbReference>
<proteinExistence type="predicted"/>
<dbReference type="GO" id="GO:0046872">
    <property type="term" value="F:metal ion binding"/>
    <property type="evidence" value="ECO:0007669"/>
    <property type="project" value="UniProtKB-KW"/>
</dbReference>
<organism evidence="9 10">
    <name type="scientific">Desulfamplus magnetovallimortis</name>
    <dbReference type="NCBI Taxonomy" id="1246637"/>
    <lineage>
        <taxon>Bacteria</taxon>
        <taxon>Pseudomonadati</taxon>
        <taxon>Thermodesulfobacteriota</taxon>
        <taxon>Desulfobacteria</taxon>
        <taxon>Desulfobacterales</taxon>
        <taxon>Desulfobacteraceae</taxon>
        <taxon>Desulfamplus</taxon>
    </lineage>
</organism>
<feature type="transmembrane region" description="Helical" evidence="8">
    <location>
        <begin position="280"/>
        <end position="304"/>
    </location>
</feature>
<evidence type="ECO:0000256" key="8">
    <source>
        <dbReference type="SAM" id="Phobius"/>
    </source>
</evidence>
<sequence length="463" mass="51764">MYLFILFILSLFLTIALIPVFKRMAFRVNLLDEPDPRKVHVLPMPRSGGISMALGTLVPVLLWVNVDYNIQPILVGCGIIVLFGLVDDIRNLKYTQKLMAQIAGALVVILWGGVRIHYLGNIVSTDFEIPYFFSVGLTMLFIVGVTNAINLSDGLDGLAGGISMLSFIGIAILAYRCGNMALTMMCAAVIGAILGFLRYNTHPAIIFMGDAGSQMLGFLGAVFTLMLTQCSTPYNQIMPLFLIGFPILDTLTVMVERMAKGGSPFKPDKNHFHHKLMKLGLYHSESVMTIYLLQAMFIGCAFVFRYYSNGVNLVIFSFLSGIIVLSFEVLRRKDVHFRTSRKGEPRSESILARIKARGYAIRLVFAIFRWGLYLVVIFQSFISQEVSGAVGTVAFILIVVAFLVKRLKFVSAKEMTRITIYGSIPLICYLSTFTPVSWMAPELENLNNLFLCWWLCQELLRSI</sequence>
<feature type="transmembrane region" description="Helical" evidence="8">
    <location>
        <begin position="388"/>
        <end position="407"/>
    </location>
</feature>
<dbReference type="PROSITE" id="PS01348">
    <property type="entry name" value="MRAY_2"/>
    <property type="match status" value="1"/>
</dbReference>
<dbReference type="GO" id="GO:0009103">
    <property type="term" value="P:lipopolysaccharide biosynthetic process"/>
    <property type="evidence" value="ECO:0007669"/>
    <property type="project" value="TreeGrafter"/>
</dbReference>
<feature type="binding site" evidence="7">
    <location>
        <position position="150"/>
    </location>
    <ligand>
        <name>Mg(2+)</name>
        <dbReference type="ChEBI" id="CHEBI:18420"/>
    </ligand>
</feature>
<keyword evidence="7" id="KW-0460">Magnesium</keyword>
<evidence type="ECO:0000256" key="7">
    <source>
        <dbReference type="PIRSR" id="PIRSR600715-1"/>
    </source>
</evidence>
<dbReference type="GO" id="GO:0016780">
    <property type="term" value="F:phosphotransferase activity, for other substituted phosphate groups"/>
    <property type="evidence" value="ECO:0007669"/>
    <property type="project" value="InterPro"/>
</dbReference>
<dbReference type="EMBL" id="FWEV01000153">
    <property type="protein sequence ID" value="SLM30619.1"/>
    <property type="molecule type" value="Genomic_DNA"/>
</dbReference>
<protein>
    <submittedName>
        <fullName evidence="9">Glycosyltransferase, group 4 family</fullName>
        <ecNumber evidence="9">2.7.8.-</ecNumber>
    </submittedName>
</protein>
<keyword evidence="2" id="KW-1003">Cell membrane</keyword>
<feature type="binding site" evidence="7">
    <location>
        <position position="210"/>
    </location>
    <ligand>
        <name>Mg(2+)</name>
        <dbReference type="ChEBI" id="CHEBI:18420"/>
    </ligand>
</feature>
<feature type="transmembrane region" description="Helical" evidence="8">
    <location>
        <begin position="237"/>
        <end position="259"/>
    </location>
</feature>
<evidence type="ECO:0000256" key="3">
    <source>
        <dbReference type="ARBA" id="ARBA00022679"/>
    </source>
</evidence>
<comment type="cofactor">
    <cofactor evidence="7">
        <name>Mg(2+)</name>
        <dbReference type="ChEBI" id="CHEBI:18420"/>
    </cofactor>
</comment>
<feature type="transmembrane region" description="Helical" evidence="8">
    <location>
        <begin position="419"/>
        <end position="440"/>
    </location>
</feature>
<feature type="transmembrane region" description="Helical" evidence="8">
    <location>
        <begin position="131"/>
        <end position="151"/>
    </location>
</feature>
<feature type="transmembrane region" description="Helical" evidence="8">
    <location>
        <begin position="359"/>
        <end position="382"/>
    </location>
</feature>
<dbReference type="InterPro" id="IPR018480">
    <property type="entry name" value="PNAcMuramoyl-5peptid_Trfase_CS"/>
</dbReference>
<feature type="transmembrane region" description="Helical" evidence="8">
    <location>
        <begin position="181"/>
        <end position="197"/>
    </location>
</feature>
<dbReference type="GO" id="GO:0044038">
    <property type="term" value="P:cell wall macromolecule biosynthetic process"/>
    <property type="evidence" value="ECO:0007669"/>
    <property type="project" value="TreeGrafter"/>
</dbReference>